<keyword evidence="1" id="KW-0675">Receptor</keyword>
<accession>A0ABR3K4H9</accession>
<evidence type="ECO:0000313" key="1">
    <source>
        <dbReference type="EMBL" id="KAL1228607.1"/>
    </source>
</evidence>
<dbReference type="EMBL" id="JBEUSY010000506">
    <property type="protein sequence ID" value="KAL1228607.1"/>
    <property type="molecule type" value="Genomic_DNA"/>
</dbReference>
<organism evidence="1 2">
    <name type="scientific">Trichinella spiralis</name>
    <name type="common">Trichina worm</name>
    <dbReference type="NCBI Taxonomy" id="6334"/>
    <lineage>
        <taxon>Eukaryota</taxon>
        <taxon>Metazoa</taxon>
        <taxon>Ecdysozoa</taxon>
        <taxon>Nematoda</taxon>
        <taxon>Enoplea</taxon>
        <taxon>Dorylaimia</taxon>
        <taxon>Trichinellida</taxon>
        <taxon>Trichinellidae</taxon>
        <taxon>Trichinella</taxon>
    </lineage>
</organism>
<proteinExistence type="predicted"/>
<name>A0ABR3K4H9_TRISP</name>
<dbReference type="Proteomes" id="UP001558632">
    <property type="component" value="Unassembled WGS sequence"/>
</dbReference>
<keyword evidence="2" id="KW-1185">Reference proteome</keyword>
<protein>
    <submittedName>
        <fullName evidence="1">Pyroglutamylated RF-amide peptide receptor</fullName>
    </submittedName>
</protein>
<reference evidence="1 2" key="1">
    <citation type="submission" date="2024-07" db="EMBL/GenBank/DDBJ databases">
        <title>Enhanced genomic and transcriptomic resources for Trichinella pseudospiralis and T. spiralis underpin the discovery of pronounced molecular differences between stages and species.</title>
        <authorList>
            <person name="Pasi K.K."/>
            <person name="La Rosa G."/>
            <person name="Gomez-Morales M.A."/>
            <person name="Tosini F."/>
            <person name="Sumanam S."/>
            <person name="Young N.D."/>
            <person name="Chang B.C."/>
            <person name="Robin G.B."/>
        </authorList>
    </citation>
    <scope>NUCLEOTIDE SEQUENCE [LARGE SCALE GENOMIC DNA]</scope>
    <source>
        <strain evidence="1">ISS534</strain>
    </source>
</reference>
<comment type="caution">
    <text evidence="1">The sequence shown here is derived from an EMBL/GenBank/DDBJ whole genome shotgun (WGS) entry which is preliminary data.</text>
</comment>
<evidence type="ECO:0000313" key="2">
    <source>
        <dbReference type="Proteomes" id="UP001558632"/>
    </source>
</evidence>
<gene>
    <name evidence="1" type="ORF">TSPI_08339</name>
</gene>
<sequence length="70" mass="8159">MDYSLCNISLNYSHYRKRKNHISNEVMDENFKNNIQSSVLHAKIQISIQRANNISKEYSTINRKAAKISS</sequence>